<organism evidence="3 4">
    <name type="scientific">Zingiber officinale</name>
    <name type="common">Ginger</name>
    <name type="synonym">Amomum zingiber</name>
    <dbReference type="NCBI Taxonomy" id="94328"/>
    <lineage>
        <taxon>Eukaryota</taxon>
        <taxon>Viridiplantae</taxon>
        <taxon>Streptophyta</taxon>
        <taxon>Embryophyta</taxon>
        <taxon>Tracheophyta</taxon>
        <taxon>Spermatophyta</taxon>
        <taxon>Magnoliopsida</taxon>
        <taxon>Liliopsida</taxon>
        <taxon>Zingiberales</taxon>
        <taxon>Zingiberaceae</taxon>
        <taxon>Zingiber</taxon>
    </lineage>
</organism>
<proteinExistence type="predicted"/>
<dbReference type="PANTHER" id="PTHR36351:SF1">
    <property type="entry name" value="EMBRYO SAC DEVELOPMENT ARREST 12"/>
    <property type="match status" value="1"/>
</dbReference>
<evidence type="ECO:0000259" key="2">
    <source>
        <dbReference type="Pfam" id="PF23596"/>
    </source>
</evidence>
<name>A0A8J5HUQ9_ZINOF</name>
<reference evidence="3 4" key="1">
    <citation type="submission" date="2020-08" db="EMBL/GenBank/DDBJ databases">
        <title>Plant Genome Project.</title>
        <authorList>
            <person name="Zhang R.-G."/>
        </authorList>
    </citation>
    <scope>NUCLEOTIDE SEQUENCE [LARGE SCALE GENOMIC DNA]</scope>
    <source>
        <tissue evidence="3">Rhizome</tissue>
    </source>
</reference>
<dbReference type="InterPro" id="IPR055562">
    <property type="entry name" value="DUF7138"/>
</dbReference>
<protein>
    <recommendedName>
        <fullName evidence="2">DUF7138 domain-containing protein</fullName>
    </recommendedName>
</protein>
<sequence>MEVSGDTVEERNREEGGSTSRRPGQCSVGGDVGKEIGRIRGIGNFDNPERPQVNGIDNVNIKRTQVELAPTTSLELPFCPTSLPRHNRLINSYSLPQNPICSTPFRCVFPTLLPLLRTSPIADLLAGDMAVDLLASAVYFPVVFFDGDREIDVGSVPLYSSLGFKKFQAIVSQRIGVSAQQISLSLVRRKKARVSPDVRRKVPIDETSDFASIVCERDCFILASLRRSRRERRGRSRRKVPGAGEEVALPELKILRRNPARSGFIDPASGLLVPEAVAGIGRWEYEVQLRNLQRQRDKFFLSAVADGPLAPFAVPRSPCIASTCEDCEVAKAEGRLPGFHWCVHDAVTVGFRSMVGPIQRPLKKELEASAQVEG</sequence>
<dbReference type="EMBL" id="JACMSC010000004">
    <property type="protein sequence ID" value="KAG6525634.1"/>
    <property type="molecule type" value="Genomic_DNA"/>
</dbReference>
<feature type="region of interest" description="Disordered" evidence="1">
    <location>
        <begin position="1"/>
        <end position="31"/>
    </location>
</feature>
<comment type="caution">
    <text evidence="3">The sequence shown here is derived from an EMBL/GenBank/DDBJ whole genome shotgun (WGS) entry which is preliminary data.</text>
</comment>
<evidence type="ECO:0000313" key="3">
    <source>
        <dbReference type="EMBL" id="KAG6525634.1"/>
    </source>
</evidence>
<keyword evidence="4" id="KW-1185">Reference proteome</keyword>
<dbReference type="PANTHER" id="PTHR36351">
    <property type="entry name" value="EMBRYO SAC DEVELOPMENT ARREST 12"/>
    <property type="match status" value="1"/>
</dbReference>
<gene>
    <name evidence="3" type="ORF">ZIOFF_015596</name>
</gene>
<accession>A0A8J5HUQ9</accession>
<feature type="domain" description="DUF7138" evidence="2">
    <location>
        <begin position="138"/>
        <end position="222"/>
    </location>
</feature>
<dbReference type="Proteomes" id="UP000734854">
    <property type="component" value="Unassembled WGS sequence"/>
</dbReference>
<dbReference type="AlphaFoldDB" id="A0A8J5HUQ9"/>
<evidence type="ECO:0000256" key="1">
    <source>
        <dbReference type="SAM" id="MobiDB-lite"/>
    </source>
</evidence>
<dbReference type="Pfam" id="PF23596">
    <property type="entry name" value="DUF7138"/>
    <property type="match status" value="1"/>
</dbReference>
<evidence type="ECO:0000313" key="4">
    <source>
        <dbReference type="Proteomes" id="UP000734854"/>
    </source>
</evidence>